<organism evidence="2 3">
    <name type="scientific">Methylobacterium cerastii</name>
    <dbReference type="NCBI Taxonomy" id="932741"/>
    <lineage>
        <taxon>Bacteria</taxon>
        <taxon>Pseudomonadati</taxon>
        <taxon>Pseudomonadota</taxon>
        <taxon>Alphaproteobacteria</taxon>
        <taxon>Hyphomicrobiales</taxon>
        <taxon>Methylobacteriaceae</taxon>
        <taxon>Methylobacterium</taxon>
    </lineage>
</organism>
<proteinExistence type="predicted"/>
<dbReference type="InterPro" id="IPR014914">
    <property type="entry name" value="RES_dom"/>
</dbReference>
<gene>
    <name evidence="2" type="ORF">AFCDBAGC_3400</name>
</gene>
<evidence type="ECO:0000313" key="2">
    <source>
        <dbReference type="EMBL" id="GJD45526.1"/>
    </source>
</evidence>
<comment type="caution">
    <text evidence="2">The sequence shown here is derived from an EMBL/GenBank/DDBJ whole genome shotgun (WGS) entry which is preliminary data.</text>
</comment>
<feature type="domain" description="RES" evidence="1">
    <location>
        <begin position="14"/>
        <end position="135"/>
    </location>
</feature>
<protein>
    <recommendedName>
        <fullName evidence="1">RES domain-containing protein</fullName>
    </recommendedName>
</protein>
<dbReference type="Pfam" id="PF08808">
    <property type="entry name" value="RES"/>
    <property type="match status" value="1"/>
</dbReference>
<dbReference type="Proteomes" id="UP001055117">
    <property type="component" value="Unassembled WGS sequence"/>
</dbReference>
<keyword evidence="3" id="KW-1185">Reference proteome</keyword>
<evidence type="ECO:0000259" key="1">
    <source>
        <dbReference type="SMART" id="SM00953"/>
    </source>
</evidence>
<dbReference type="SMART" id="SM00953">
    <property type="entry name" value="RES"/>
    <property type="match status" value="1"/>
</dbReference>
<evidence type="ECO:0000313" key="3">
    <source>
        <dbReference type="Proteomes" id="UP001055117"/>
    </source>
</evidence>
<name>A0ABQ4QJU2_9HYPH</name>
<dbReference type="EMBL" id="BPQG01000052">
    <property type="protein sequence ID" value="GJD45526.1"/>
    <property type="molecule type" value="Genomic_DNA"/>
</dbReference>
<accession>A0ABQ4QJU2</accession>
<sequence length="151" mass="16807">MAYRIGDPDGSHPIFDATGSGLFPGRWNTPASPMIYAAADYATVLLEKLVHGSGALPPNQHFVEITLSVGLSYEKLNQAAVPGWDHPDCAVSKAYGEEWLHEGRSLLLFVPSVVARVANNILINPRHAEFNRIAYSLHRPVWWDQRMFPSR</sequence>
<reference evidence="2 3" key="1">
    <citation type="journal article" date="2021" name="Front. Microbiol.">
        <title>Comprehensive Comparative Genomics and Phenotyping of Methylobacterium Species.</title>
        <authorList>
            <person name="Alessa O."/>
            <person name="Ogura Y."/>
            <person name="Fujitani Y."/>
            <person name="Takami H."/>
            <person name="Hayashi T."/>
            <person name="Sahin N."/>
            <person name="Tani A."/>
        </authorList>
    </citation>
    <scope>NUCLEOTIDE SEQUENCE [LARGE SCALE GENOMIC DNA]</scope>
    <source>
        <strain evidence="2 3">DSM 23679</strain>
    </source>
</reference>